<dbReference type="HOGENOM" id="CLU_862589_0_0_10"/>
<protein>
    <recommendedName>
        <fullName evidence="2">3-keto-alpha-glucoside-1,2-lyase/3-keto-2-hydroxy-glucal hydratase domain-containing protein</fullName>
    </recommendedName>
</protein>
<dbReference type="eggNOG" id="COG3291">
    <property type="taxonomic scope" value="Bacteria"/>
</dbReference>
<evidence type="ECO:0000313" key="4">
    <source>
        <dbReference type="Proteomes" id="UP000000852"/>
    </source>
</evidence>
<keyword evidence="4" id="KW-1185">Reference proteome</keyword>
<feature type="chain" id="PRO_5002973557" description="3-keto-alpha-glucoside-1,2-lyase/3-keto-2-hydroxy-glucal hydratase domain-containing protein" evidence="1">
    <location>
        <begin position="25"/>
        <end position="326"/>
    </location>
</feature>
<gene>
    <name evidence="3" type="ordered locus">Phep_2871</name>
</gene>
<evidence type="ECO:0000313" key="3">
    <source>
        <dbReference type="EMBL" id="ACU05069.1"/>
    </source>
</evidence>
<name>C6Y1S7_PEDHD</name>
<dbReference type="GO" id="GO:0016787">
    <property type="term" value="F:hydrolase activity"/>
    <property type="evidence" value="ECO:0007669"/>
    <property type="project" value="InterPro"/>
</dbReference>
<dbReference type="KEGG" id="phe:Phep_2871"/>
<dbReference type="AlphaFoldDB" id="C6Y1S7"/>
<dbReference type="Proteomes" id="UP000000852">
    <property type="component" value="Chromosome"/>
</dbReference>
<evidence type="ECO:0000259" key="2">
    <source>
        <dbReference type="Pfam" id="PF06439"/>
    </source>
</evidence>
<dbReference type="Gene3D" id="2.60.120.560">
    <property type="entry name" value="Exo-inulinase, domain 1"/>
    <property type="match status" value="1"/>
</dbReference>
<organism evidence="3 4">
    <name type="scientific">Pedobacter heparinus (strain ATCC 13125 / DSM 2366 / CIP 104194 / JCM 7457 / NBRC 12017 / NCIMB 9290 / NRRL B-14731 / HIM 762-3)</name>
    <dbReference type="NCBI Taxonomy" id="485917"/>
    <lineage>
        <taxon>Bacteria</taxon>
        <taxon>Pseudomonadati</taxon>
        <taxon>Bacteroidota</taxon>
        <taxon>Sphingobacteriia</taxon>
        <taxon>Sphingobacteriales</taxon>
        <taxon>Sphingobacteriaceae</taxon>
        <taxon>Pedobacter</taxon>
    </lineage>
</organism>
<evidence type="ECO:0000256" key="1">
    <source>
        <dbReference type="SAM" id="SignalP"/>
    </source>
</evidence>
<accession>C6Y1S7</accession>
<dbReference type="EMBL" id="CP001681">
    <property type="protein sequence ID" value="ACU05069.1"/>
    <property type="molecule type" value="Genomic_DNA"/>
</dbReference>
<reference evidence="3 4" key="1">
    <citation type="journal article" date="2009" name="Stand. Genomic Sci.">
        <title>Complete genome sequence of Pedobacter heparinus type strain (HIM 762-3).</title>
        <authorList>
            <person name="Han C."/>
            <person name="Spring S."/>
            <person name="Lapidus A."/>
            <person name="Del Rio T.G."/>
            <person name="Tice H."/>
            <person name="Copeland A."/>
            <person name="Cheng J.F."/>
            <person name="Lucas S."/>
            <person name="Chen F."/>
            <person name="Nolan M."/>
            <person name="Bruce D."/>
            <person name="Goodwin L."/>
            <person name="Pitluck S."/>
            <person name="Ivanova N."/>
            <person name="Mavromatis K."/>
            <person name="Mikhailova N."/>
            <person name="Pati A."/>
            <person name="Chen A."/>
            <person name="Palaniappan K."/>
            <person name="Land M."/>
            <person name="Hauser L."/>
            <person name="Chang Y.J."/>
            <person name="Jeffries C.C."/>
            <person name="Saunders E."/>
            <person name="Chertkov O."/>
            <person name="Brettin T."/>
            <person name="Goker M."/>
            <person name="Rohde M."/>
            <person name="Bristow J."/>
            <person name="Eisen J.A."/>
            <person name="Markowitz V."/>
            <person name="Hugenholtz P."/>
            <person name="Kyrpides N.C."/>
            <person name="Klenk H.P."/>
            <person name="Detter J.C."/>
        </authorList>
    </citation>
    <scope>NUCLEOTIDE SEQUENCE [LARGE SCALE GENOMIC DNA]</scope>
    <source>
        <strain evidence="4">ATCC 13125 / DSM 2366 / CIP 104194 / JCM 7457 / NBRC 12017 / NCIMB 9290 / NRRL B-14731 / HIM 762-3</strain>
    </source>
</reference>
<dbReference type="STRING" id="485917.Phep_2871"/>
<dbReference type="InterPro" id="IPR010496">
    <property type="entry name" value="AL/BT2_dom"/>
</dbReference>
<keyword evidence="1" id="KW-0732">Signal</keyword>
<feature type="signal peptide" evidence="1">
    <location>
        <begin position="1"/>
        <end position="24"/>
    </location>
</feature>
<feature type="domain" description="3-keto-alpha-glucoside-1,2-lyase/3-keto-2-hydroxy-glucal hydratase" evidence="2">
    <location>
        <begin position="154"/>
        <end position="320"/>
    </location>
</feature>
<dbReference type="RefSeq" id="WP_015808679.1">
    <property type="nucleotide sequence ID" value="NC_013061.1"/>
</dbReference>
<sequence>MYKKILVLGIGCLLMTGAAERAYASTNTALSAAQKLAEAKDLIGRWDITVDEDGKSVPSWLEVKLSGYSTLVGYFVAASGSARPVAEVKFDNGKFKFEIPPQWEKGTQNFVIEGELTSAGIQGTMLTSEGKKYNWKGVKAPYLKRTAAPVWGKAINLFNGKDLTGWKATGKNQWEVKNGILTSPKPGSNLITEQKFNDFKLHVEFKYPKGGNSGVYLRGRYETQIEDSPKDAHPNSVLFGGIYGFLTANEMVTLGPDQWQTYDITLVGRMVTVVANGKTIISNQEIPGITGGALDSNEAEPGPIYLQGDHQPIEFRKIVITPAIAN</sequence>
<dbReference type="Pfam" id="PF06439">
    <property type="entry name" value="3keto-disac_hyd"/>
    <property type="match status" value="1"/>
</dbReference>
<proteinExistence type="predicted"/>
<dbReference type="OrthoDB" id="190957at2"/>